<dbReference type="OrthoDB" id="5297084at2"/>
<dbReference type="Pfam" id="PF20442">
    <property type="entry name" value="BrxL_N"/>
    <property type="match status" value="1"/>
</dbReference>
<dbReference type="InterPro" id="IPR014061">
    <property type="entry name" value="BrxL-like"/>
</dbReference>
<dbReference type="NCBIfam" id="TIGR02688">
    <property type="entry name" value="BREX system Lon protease-like protein BrxL"/>
    <property type="match status" value="1"/>
</dbReference>
<evidence type="ECO:0000313" key="2">
    <source>
        <dbReference type="EMBL" id="ACT16867.1"/>
    </source>
</evidence>
<dbReference type="GO" id="GO:0006508">
    <property type="term" value="P:proteolysis"/>
    <property type="evidence" value="ECO:0007669"/>
    <property type="project" value="UniProtKB-KW"/>
</dbReference>
<sequence>MVDTDKLRAAFPDTTVFKAPNIVAIFKAASIPSFLRDWILKRKAESDGRIHNAEALRNYIYDIIPRREDLLNLQTAARSEGRTKKFLAKIEIQFSVRSNEYTFAIPELGLGHAETLIEDYVWTRIKDDVVNTAGGWGLVQLGYRSPDDENARGCFTLLEYKNFCPYTIDLDAYREARCQFTTEEWIDVVLGAIDYNPEGYEDWVQKHTVLTRLLPFIEPRLNLIELAPKGTGKSYMFGRVGKYGWLVSGGTLTRAKMFGDINGKSPGLIASNDFVALDEIQSINFPDPSEMQGGLKAYMESGEITVGKNRIIGGAGVILLGNIPQTDMDETKDMFQRLPQVFHESALLDRFHGFIRGRDIPRMSENLKINGWALNTEYFSEIMHLLRQPAETMIYRHVVERLVDYPSGADTRDTEAVLRLCTAYLKLLFPHVTAPGRIDKGEFKRYCLRPAVQMRTVIRQQLQSIDPLEFGGKNVAAYTLREVNE</sequence>
<dbReference type="Pfam" id="PF13337">
    <property type="entry name" value="BrxL_ATPase"/>
    <property type="match status" value="1"/>
</dbReference>
<keyword evidence="2" id="KW-0378">Hydrolase</keyword>
<dbReference type="eggNOG" id="COG4930">
    <property type="taxonomic scope" value="Bacteria"/>
</dbReference>
<dbReference type="InterPro" id="IPR046838">
    <property type="entry name" value="BrxL_N"/>
</dbReference>
<dbReference type="SUPFAM" id="SSF52540">
    <property type="entry name" value="P-loop containing nucleoside triphosphate hydrolases"/>
    <property type="match status" value="1"/>
</dbReference>
<gene>
    <name evidence="2" type="ordered locus">GM21_0793</name>
</gene>
<organism evidence="2">
    <name type="scientific">Geobacter sp. (strain M21)</name>
    <dbReference type="NCBI Taxonomy" id="443144"/>
    <lineage>
        <taxon>Bacteria</taxon>
        <taxon>Pseudomonadati</taxon>
        <taxon>Thermodesulfobacteriota</taxon>
        <taxon>Desulfuromonadia</taxon>
        <taxon>Geobacterales</taxon>
        <taxon>Geobacteraceae</taxon>
        <taxon>Geobacter</taxon>
    </lineage>
</organism>
<proteinExistence type="predicted"/>
<evidence type="ECO:0000259" key="1">
    <source>
        <dbReference type="Pfam" id="PF20442"/>
    </source>
</evidence>
<name>C6E127_GEOSM</name>
<dbReference type="AlphaFoldDB" id="C6E127"/>
<dbReference type="InterPro" id="IPR027417">
    <property type="entry name" value="P-loop_NTPase"/>
</dbReference>
<dbReference type="STRING" id="443144.GM21_0793"/>
<dbReference type="KEGG" id="gem:GM21_0793"/>
<dbReference type="EMBL" id="CP001661">
    <property type="protein sequence ID" value="ACT16867.1"/>
    <property type="molecule type" value="Genomic_DNA"/>
</dbReference>
<dbReference type="HOGENOM" id="CLU_023021_1_1_7"/>
<reference evidence="2" key="1">
    <citation type="submission" date="2009-07" db="EMBL/GenBank/DDBJ databases">
        <title>Complete sequence of Geobacter sp. M21.</title>
        <authorList>
            <consortium name="US DOE Joint Genome Institute"/>
            <person name="Lucas S."/>
            <person name="Copeland A."/>
            <person name="Lapidus A."/>
            <person name="Glavina del Rio T."/>
            <person name="Dalin E."/>
            <person name="Tice H."/>
            <person name="Bruce D."/>
            <person name="Goodwin L."/>
            <person name="Pitluck S."/>
            <person name="Saunders E."/>
            <person name="Brettin T."/>
            <person name="Detter J.C."/>
            <person name="Han C."/>
            <person name="Larimer F."/>
            <person name="Land M."/>
            <person name="Hauser L."/>
            <person name="Kyrpides N."/>
            <person name="Ovchinnikova G."/>
            <person name="Lovley D."/>
        </authorList>
    </citation>
    <scope>NUCLEOTIDE SEQUENCE [LARGE SCALE GENOMIC DNA]</scope>
    <source>
        <strain evidence="2">M21</strain>
    </source>
</reference>
<keyword evidence="2" id="KW-0645">Protease</keyword>
<accession>C6E127</accession>
<dbReference type="GO" id="GO:0008233">
    <property type="term" value="F:peptidase activity"/>
    <property type="evidence" value="ECO:0007669"/>
    <property type="project" value="UniProtKB-KW"/>
</dbReference>
<protein>
    <submittedName>
        <fullName evidence="2">ATP-dependent Lon-type protease-like protein</fullName>
    </submittedName>
</protein>
<feature type="domain" description="BREX system Lon protease-like BrxL N-terminal" evidence="1">
    <location>
        <begin position="10"/>
        <end position="143"/>
    </location>
</feature>